<sequence>MNPGLVSEVEAHECVHAKQYSDAVRWLAVTCGNLNSYPVTLNKLYINT</sequence>
<proteinExistence type="predicted"/>
<keyword evidence="2" id="KW-1185">Reference proteome</keyword>
<evidence type="ECO:0000313" key="1">
    <source>
        <dbReference type="EMBL" id="MDA3613497.1"/>
    </source>
</evidence>
<dbReference type="EMBL" id="JAQGEF010000002">
    <property type="protein sequence ID" value="MDA3613497.1"/>
    <property type="molecule type" value="Genomic_DNA"/>
</dbReference>
<reference evidence="1 2" key="1">
    <citation type="submission" date="2022-12" db="EMBL/GenBank/DDBJ databases">
        <title>Chitinophagaceae gen. sp. nov., a new member of the family Chitinophagaceae, isolated from soil in a chemical factory.</title>
        <authorList>
            <person name="Ke Z."/>
        </authorList>
    </citation>
    <scope>NUCLEOTIDE SEQUENCE [LARGE SCALE GENOMIC DNA]</scope>
    <source>
        <strain evidence="1 2">LY-5</strain>
    </source>
</reference>
<evidence type="ECO:0000313" key="2">
    <source>
        <dbReference type="Proteomes" id="UP001210231"/>
    </source>
</evidence>
<organism evidence="1 2">
    <name type="scientific">Polluticaenibacter yanchengensis</name>
    <dbReference type="NCBI Taxonomy" id="3014562"/>
    <lineage>
        <taxon>Bacteria</taxon>
        <taxon>Pseudomonadati</taxon>
        <taxon>Bacteroidota</taxon>
        <taxon>Chitinophagia</taxon>
        <taxon>Chitinophagales</taxon>
        <taxon>Chitinophagaceae</taxon>
        <taxon>Polluticaenibacter</taxon>
    </lineage>
</organism>
<accession>A0ABT4UGP1</accession>
<gene>
    <name evidence="1" type="ORF">O3P16_01645</name>
</gene>
<dbReference type="Proteomes" id="UP001210231">
    <property type="component" value="Unassembled WGS sequence"/>
</dbReference>
<comment type="caution">
    <text evidence="1">The sequence shown here is derived from an EMBL/GenBank/DDBJ whole genome shotgun (WGS) entry which is preliminary data.</text>
</comment>
<protein>
    <submittedName>
        <fullName evidence="1">Uncharacterized protein</fullName>
    </submittedName>
</protein>
<dbReference type="RefSeq" id="WP_407029828.1">
    <property type="nucleotide sequence ID" value="NZ_JAQGEF010000002.1"/>
</dbReference>
<name>A0ABT4UGP1_9BACT</name>